<dbReference type="PANTHER" id="PTHR34688">
    <property type="entry name" value="CYTOCHROME C6, CHLOROPLASTIC"/>
    <property type="match status" value="1"/>
</dbReference>
<keyword evidence="7" id="KW-0793">Thylakoid</keyword>
<keyword evidence="6 8" id="KW-0408">Iron</keyword>
<keyword evidence="2" id="KW-0813">Transport</keyword>
<sequence>MVRSKGPRALACAAAAAAVAIALRGQGSMRLVPPGAAAVPGAAPPRRLAPPPRAARAQAAGRAGRVARKARAPFPGHSGLAAISQQPEAAQPRRTALAEACRGLAAVLFCGAAAAVGGAAKASADPDASGKDFVMPPLPPEVAKVALPEEEARRRRTASSNQVKGEKWFKLGERGFRAHCAGCHPIGLNVGNQEFLLSKESMERTGYADPQRIQYIMRYGSKKMPGFAADCAEEGEYAQCQSTVPLSEERLRNIQDFVMNRANSGWKDLN</sequence>
<dbReference type="PANTHER" id="PTHR34688:SF2">
    <property type="entry name" value="CYTOCHROME C6, CHLOROPLASTIC"/>
    <property type="match status" value="1"/>
</dbReference>
<proteinExistence type="inferred from homology"/>
<evidence type="ECO:0000256" key="4">
    <source>
        <dbReference type="ARBA" id="ARBA00022723"/>
    </source>
</evidence>
<dbReference type="InterPro" id="IPR009056">
    <property type="entry name" value="Cyt_c-like_dom"/>
</dbReference>
<evidence type="ECO:0000313" key="10">
    <source>
        <dbReference type="EMBL" id="CAD9137133.1"/>
    </source>
</evidence>
<organism evidence="10">
    <name type="scientific">Alexandrium catenella</name>
    <name type="common">Red tide dinoflagellate</name>
    <name type="synonym">Gonyaulax catenella</name>
    <dbReference type="NCBI Taxonomy" id="2925"/>
    <lineage>
        <taxon>Eukaryota</taxon>
        <taxon>Sar</taxon>
        <taxon>Alveolata</taxon>
        <taxon>Dinophyceae</taxon>
        <taxon>Gonyaulacales</taxon>
        <taxon>Pyrocystaceae</taxon>
        <taxon>Alexandrium</taxon>
    </lineage>
</organism>
<dbReference type="InterPro" id="IPR023655">
    <property type="entry name" value="Cyt_C6"/>
</dbReference>
<accession>A0A7S1MPH2</accession>
<dbReference type="GO" id="GO:0009055">
    <property type="term" value="F:electron transfer activity"/>
    <property type="evidence" value="ECO:0007669"/>
    <property type="project" value="InterPro"/>
</dbReference>
<evidence type="ECO:0000256" key="7">
    <source>
        <dbReference type="ARBA" id="ARBA00023078"/>
    </source>
</evidence>
<evidence type="ECO:0000256" key="5">
    <source>
        <dbReference type="ARBA" id="ARBA00022982"/>
    </source>
</evidence>
<dbReference type="Gene3D" id="1.10.760.10">
    <property type="entry name" value="Cytochrome c-like domain"/>
    <property type="match status" value="1"/>
</dbReference>
<dbReference type="InterPro" id="IPR036909">
    <property type="entry name" value="Cyt_c-like_dom_sf"/>
</dbReference>
<comment type="similarity">
    <text evidence="1">Belongs to the cytochrome c family. PetJ subfamily.</text>
</comment>
<protein>
    <recommendedName>
        <fullName evidence="9">Cytochrome c domain-containing protein</fullName>
    </recommendedName>
</protein>
<keyword evidence="3 8" id="KW-0349">Heme</keyword>
<keyword evidence="4 8" id="KW-0479">Metal-binding</keyword>
<name>A0A7S1MPH2_ALECA</name>
<dbReference type="GO" id="GO:0005506">
    <property type="term" value="F:iron ion binding"/>
    <property type="evidence" value="ECO:0007669"/>
    <property type="project" value="InterPro"/>
</dbReference>
<evidence type="ECO:0000256" key="1">
    <source>
        <dbReference type="ARBA" id="ARBA00009650"/>
    </source>
</evidence>
<keyword evidence="5" id="KW-0249">Electron transport</keyword>
<reference evidence="10" key="1">
    <citation type="submission" date="2021-01" db="EMBL/GenBank/DDBJ databases">
        <authorList>
            <person name="Corre E."/>
            <person name="Pelletier E."/>
            <person name="Niang G."/>
            <person name="Scheremetjew M."/>
            <person name="Finn R."/>
            <person name="Kale V."/>
            <person name="Holt S."/>
            <person name="Cochrane G."/>
            <person name="Meng A."/>
            <person name="Brown T."/>
            <person name="Cohen L."/>
        </authorList>
    </citation>
    <scope>NUCLEOTIDE SEQUENCE</scope>
    <source>
        <strain evidence="10">OF101</strain>
    </source>
</reference>
<dbReference type="AlphaFoldDB" id="A0A7S1MPH2"/>
<evidence type="ECO:0000259" key="9">
    <source>
        <dbReference type="PROSITE" id="PS51007"/>
    </source>
</evidence>
<feature type="domain" description="Cytochrome c" evidence="9">
    <location>
        <begin position="160"/>
        <end position="262"/>
    </location>
</feature>
<evidence type="ECO:0000256" key="3">
    <source>
        <dbReference type="ARBA" id="ARBA00022617"/>
    </source>
</evidence>
<evidence type="ECO:0000256" key="6">
    <source>
        <dbReference type="ARBA" id="ARBA00023004"/>
    </source>
</evidence>
<dbReference type="PROSITE" id="PS51007">
    <property type="entry name" value="CYTC"/>
    <property type="match status" value="1"/>
</dbReference>
<gene>
    <name evidence="10" type="ORF">ACAT0790_LOCUS25091</name>
</gene>
<dbReference type="EMBL" id="HBGE01041566">
    <property type="protein sequence ID" value="CAD9137133.1"/>
    <property type="molecule type" value="Transcribed_RNA"/>
</dbReference>
<dbReference type="SUPFAM" id="SSF46626">
    <property type="entry name" value="Cytochrome c"/>
    <property type="match status" value="1"/>
</dbReference>
<evidence type="ECO:0000256" key="2">
    <source>
        <dbReference type="ARBA" id="ARBA00022448"/>
    </source>
</evidence>
<dbReference type="Pfam" id="PF13442">
    <property type="entry name" value="Cytochrome_CBB3"/>
    <property type="match status" value="1"/>
</dbReference>
<evidence type="ECO:0000256" key="8">
    <source>
        <dbReference type="PROSITE-ProRule" id="PRU00433"/>
    </source>
</evidence>
<dbReference type="GO" id="GO:0020037">
    <property type="term" value="F:heme binding"/>
    <property type="evidence" value="ECO:0007669"/>
    <property type="project" value="InterPro"/>
</dbReference>